<name>A0A391PER8_9FIRM</name>
<dbReference type="InterPro" id="IPR036869">
    <property type="entry name" value="J_dom_sf"/>
</dbReference>
<evidence type="ECO:0000259" key="3">
    <source>
        <dbReference type="PROSITE" id="PS50076"/>
    </source>
</evidence>
<evidence type="ECO:0000256" key="2">
    <source>
        <dbReference type="ARBA" id="ARBA00023186"/>
    </source>
</evidence>
<dbReference type="CDD" id="cd06257">
    <property type="entry name" value="DnaJ"/>
    <property type="match status" value="1"/>
</dbReference>
<dbReference type="PANTHER" id="PTHR43096:SF52">
    <property type="entry name" value="DNAJ HOMOLOG 1, MITOCHONDRIAL-RELATED"/>
    <property type="match status" value="1"/>
</dbReference>
<dbReference type="RefSeq" id="WP_158555670.1">
    <property type="nucleotide sequence ID" value="NZ_BHGK01000001.1"/>
</dbReference>
<dbReference type="PANTHER" id="PTHR43096">
    <property type="entry name" value="DNAJ HOMOLOG 1, MITOCHONDRIAL-RELATED"/>
    <property type="match status" value="1"/>
</dbReference>
<dbReference type="Pfam" id="PF00226">
    <property type="entry name" value="DnaJ"/>
    <property type="match status" value="1"/>
</dbReference>
<sequence>MNYYEILGVSRHATLKELTDAKNLLAKKYHPDVTQKSGIDTTEKMQEILEAYTLLSDPESRKEYDQVTFGVQRIYQTFDLHQMKDASGEDCYPTFLTYWKAAERLNDLITESLPLYGKRQYRSVLDRLSKEAYDCTQTLKNAEIPEKYWHPESMNWLLYTWNKNRNFNTAYLLKLYDNHIKHKKNGAARLVIYSRQRNYQRQVRRLIRRS</sequence>
<dbReference type="SUPFAM" id="SSF46565">
    <property type="entry name" value="Chaperone J-domain"/>
    <property type="match status" value="1"/>
</dbReference>
<reference evidence="5" key="1">
    <citation type="submission" date="2018-09" db="EMBL/GenBank/DDBJ databases">
        <title>Draft Genome Sequence of Mediterraneibacter sp. KCTC 15684.</title>
        <authorList>
            <person name="Kim J.S."/>
            <person name="Han K.I."/>
            <person name="Suh M.K."/>
            <person name="Lee K.C."/>
            <person name="Eom M.K."/>
            <person name="Lee J.H."/>
            <person name="Park S.H."/>
            <person name="Kang S.W."/>
            <person name="Park J.E."/>
            <person name="Oh B.S."/>
            <person name="Yu S.Y."/>
            <person name="Choi S.H."/>
            <person name="Lee D.H."/>
            <person name="Yoon H."/>
            <person name="Kim B."/>
            <person name="Yang S.J."/>
            <person name="Lee J.S."/>
        </authorList>
    </citation>
    <scope>NUCLEOTIDE SEQUENCE [LARGE SCALE GENOMIC DNA]</scope>
    <source>
        <strain evidence="5">KCTC 15684</strain>
    </source>
</reference>
<dbReference type="InterPro" id="IPR001623">
    <property type="entry name" value="DnaJ_domain"/>
</dbReference>
<evidence type="ECO:0000256" key="1">
    <source>
        <dbReference type="ARBA" id="ARBA00022705"/>
    </source>
</evidence>
<dbReference type="PRINTS" id="PR00625">
    <property type="entry name" value="JDOMAIN"/>
</dbReference>
<feature type="domain" description="J" evidence="3">
    <location>
        <begin position="2"/>
        <end position="68"/>
    </location>
</feature>
<proteinExistence type="predicted"/>
<gene>
    <name evidence="4" type="ORF">KGMB01110_27950</name>
</gene>
<dbReference type="PROSITE" id="PS50076">
    <property type="entry name" value="DNAJ_2"/>
    <property type="match status" value="1"/>
</dbReference>
<organism evidence="4 5">
    <name type="scientific">Mediterraneibacter butyricigenes</name>
    <dbReference type="NCBI Taxonomy" id="2316025"/>
    <lineage>
        <taxon>Bacteria</taxon>
        <taxon>Bacillati</taxon>
        <taxon>Bacillota</taxon>
        <taxon>Clostridia</taxon>
        <taxon>Lachnospirales</taxon>
        <taxon>Lachnospiraceae</taxon>
        <taxon>Mediterraneibacter</taxon>
    </lineage>
</organism>
<accession>A0A391PER8</accession>
<protein>
    <recommendedName>
        <fullName evidence="3">J domain-containing protein</fullName>
    </recommendedName>
</protein>
<dbReference type="Proteomes" id="UP000265643">
    <property type="component" value="Unassembled WGS sequence"/>
</dbReference>
<dbReference type="GO" id="GO:0051082">
    <property type="term" value="F:unfolded protein binding"/>
    <property type="evidence" value="ECO:0007669"/>
    <property type="project" value="TreeGrafter"/>
</dbReference>
<dbReference type="GO" id="GO:0005737">
    <property type="term" value="C:cytoplasm"/>
    <property type="evidence" value="ECO:0007669"/>
    <property type="project" value="TreeGrafter"/>
</dbReference>
<keyword evidence="1" id="KW-0235">DNA replication</keyword>
<dbReference type="SMART" id="SM00271">
    <property type="entry name" value="DnaJ"/>
    <property type="match status" value="1"/>
</dbReference>
<dbReference type="GO" id="GO:0042026">
    <property type="term" value="P:protein refolding"/>
    <property type="evidence" value="ECO:0007669"/>
    <property type="project" value="TreeGrafter"/>
</dbReference>
<comment type="caution">
    <text evidence="4">The sequence shown here is derived from an EMBL/GenBank/DDBJ whole genome shotgun (WGS) entry which is preliminary data.</text>
</comment>
<keyword evidence="2" id="KW-0143">Chaperone</keyword>
<dbReference type="EMBL" id="BHGK01000001">
    <property type="protein sequence ID" value="GCA68359.1"/>
    <property type="molecule type" value="Genomic_DNA"/>
</dbReference>
<dbReference type="Gene3D" id="1.10.287.110">
    <property type="entry name" value="DnaJ domain"/>
    <property type="match status" value="1"/>
</dbReference>
<dbReference type="AlphaFoldDB" id="A0A391PER8"/>
<keyword evidence="5" id="KW-1185">Reference proteome</keyword>
<evidence type="ECO:0000313" key="4">
    <source>
        <dbReference type="EMBL" id="GCA68359.1"/>
    </source>
</evidence>
<dbReference type="GO" id="GO:0006260">
    <property type="term" value="P:DNA replication"/>
    <property type="evidence" value="ECO:0007669"/>
    <property type="project" value="UniProtKB-KW"/>
</dbReference>
<evidence type="ECO:0000313" key="5">
    <source>
        <dbReference type="Proteomes" id="UP000265643"/>
    </source>
</evidence>